<evidence type="ECO:0000313" key="2">
    <source>
        <dbReference type="EMBL" id="MBD2700694.1"/>
    </source>
</evidence>
<dbReference type="InterPro" id="IPR051706">
    <property type="entry name" value="Glycosyltransferase_domain"/>
</dbReference>
<evidence type="ECO:0000313" key="3">
    <source>
        <dbReference type="Proteomes" id="UP000598820"/>
    </source>
</evidence>
<proteinExistence type="predicted"/>
<gene>
    <name evidence="2" type="ORF">IC229_08605</name>
</gene>
<dbReference type="AlphaFoldDB" id="A0A927AMX8"/>
<keyword evidence="1 2" id="KW-0808">Transferase</keyword>
<keyword evidence="3" id="KW-1185">Reference proteome</keyword>
<accession>A0A927AMX8</accession>
<name>A0A927AMX8_9BACT</name>
<protein>
    <submittedName>
        <fullName evidence="2">Glycosyl transferase</fullName>
    </submittedName>
</protein>
<dbReference type="PANTHER" id="PTHR32385">
    <property type="entry name" value="MANNOSYL PHOSPHORYLINOSITOL CERAMIDE SYNTHASE"/>
    <property type="match status" value="1"/>
</dbReference>
<dbReference type="Gene3D" id="3.90.550.20">
    <property type="match status" value="1"/>
</dbReference>
<dbReference type="InterPro" id="IPR007577">
    <property type="entry name" value="GlycoTrfase_DXD_sugar-bd_CS"/>
</dbReference>
<sequence length="244" mass="28310">MIPKVIHYCWFGRGAMPAIAHSCLASWKKFLPDYELRLWNEDTFDVNSIPYIKEAYEARKFAFVADYIRLYALYTYGGIYMDSDVEVVKNLDGLLNLPGFSGFESAVDVPTGIIATQQYNEWAKEQLACYEDRHFRLPDGTYDTTTNVTIISTQMAANGFQLNNTYQVYKNSIHIFPQDYFCAKSRTAVITITENTYCIHHFAGSWQPVRIKIKKFIFHKIVGPKFTDVLVKFKRKYYTPLFAK</sequence>
<dbReference type="PANTHER" id="PTHR32385:SF15">
    <property type="entry name" value="INOSITOL PHOSPHOCERAMIDE MANNOSYLTRANSFERASE 1"/>
    <property type="match status" value="1"/>
</dbReference>
<evidence type="ECO:0000256" key="1">
    <source>
        <dbReference type="ARBA" id="ARBA00022679"/>
    </source>
</evidence>
<dbReference type="GO" id="GO:0051999">
    <property type="term" value="P:mannosyl-inositol phosphorylceramide biosynthetic process"/>
    <property type="evidence" value="ECO:0007669"/>
    <property type="project" value="TreeGrafter"/>
</dbReference>
<dbReference type="GO" id="GO:0000030">
    <property type="term" value="F:mannosyltransferase activity"/>
    <property type="evidence" value="ECO:0007669"/>
    <property type="project" value="TreeGrafter"/>
</dbReference>
<dbReference type="Pfam" id="PF04488">
    <property type="entry name" value="Gly_transf_sug"/>
    <property type="match status" value="1"/>
</dbReference>
<dbReference type="RefSeq" id="WP_190886549.1">
    <property type="nucleotide sequence ID" value="NZ_JACWZY010000005.1"/>
</dbReference>
<comment type="caution">
    <text evidence="2">The sequence shown here is derived from an EMBL/GenBank/DDBJ whole genome shotgun (WGS) entry which is preliminary data.</text>
</comment>
<dbReference type="EMBL" id="JACWZY010000005">
    <property type="protein sequence ID" value="MBD2700694.1"/>
    <property type="molecule type" value="Genomic_DNA"/>
</dbReference>
<reference evidence="2" key="1">
    <citation type="submission" date="2020-09" db="EMBL/GenBank/DDBJ databases">
        <authorList>
            <person name="Kim M.K."/>
        </authorList>
    </citation>
    <scope>NUCLEOTIDE SEQUENCE</scope>
    <source>
        <strain evidence="2">BT702</strain>
    </source>
</reference>
<dbReference type="InterPro" id="IPR029044">
    <property type="entry name" value="Nucleotide-diphossugar_trans"/>
</dbReference>
<dbReference type="Proteomes" id="UP000598820">
    <property type="component" value="Unassembled WGS sequence"/>
</dbReference>
<dbReference type="SUPFAM" id="SSF53448">
    <property type="entry name" value="Nucleotide-diphospho-sugar transferases"/>
    <property type="match status" value="1"/>
</dbReference>
<organism evidence="2 3">
    <name type="scientific">Spirosoma profusum</name>
    <dbReference type="NCBI Taxonomy" id="2771354"/>
    <lineage>
        <taxon>Bacteria</taxon>
        <taxon>Pseudomonadati</taxon>
        <taxon>Bacteroidota</taxon>
        <taxon>Cytophagia</taxon>
        <taxon>Cytophagales</taxon>
        <taxon>Cytophagaceae</taxon>
        <taxon>Spirosoma</taxon>
    </lineage>
</organism>
<dbReference type="GO" id="GO:0016020">
    <property type="term" value="C:membrane"/>
    <property type="evidence" value="ECO:0007669"/>
    <property type="project" value="GOC"/>
</dbReference>